<protein>
    <submittedName>
        <fullName evidence="11">Gamma-aminobutyrate permease-like transporter</fullName>
    </submittedName>
</protein>
<evidence type="ECO:0000313" key="11">
    <source>
        <dbReference type="EMBL" id="AET66166.1"/>
    </source>
</evidence>
<dbReference type="PIRSF" id="PIRSF006060">
    <property type="entry name" value="AA_transporter"/>
    <property type="match status" value="1"/>
</dbReference>
<keyword evidence="5 9" id="KW-0812">Transmembrane</keyword>
<comment type="similarity">
    <text evidence="2">Belongs to the amino acid-polyamine-organocation (APC) superfamily. Amino acid transporter (AAT) (TC 2.A.3.1) family.</text>
</comment>
<dbReference type="PATRIC" id="fig|768706.3.peg.428"/>
<dbReference type="HOGENOM" id="CLU_007946_9_3_9"/>
<keyword evidence="6" id="KW-0029">Amino-acid transport</keyword>
<evidence type="ECO:0000256" key="8">
    <source>
        <dbReference type="ARBA" id="ARBA00023136"/>
    </source>
</evidence>
<feature type="transmembrane region" description="Helical" evidence="9">
    <location>
        <begin position="360"/>
        <end position="381"/>
    </location>
</feature>
<accession>G7W7V1</accession>
<evidence type="ECO:0000256" key="5">
    <source>
        <dbReference type="ARBA" id="ARBA00022692"/>
    </source>
</evidence>
<dbReference type="Gene3D" id="1.20.1740.10">
    <property type="entry name" value="Amino acid/polyamine transporter I"/>
    <property type="match status" value="1"/>
</dbReference>
<evidence type="ECO:0000256" key="3">
    <source>
        <dbReference type="ARBA" id="ARBA00022448"/>
    </source>
</evidence>
<feature type="transmembrane region" description="Helical" evidence="9">
    <location>
        <begin position="431"/>
        <end position="449"/>
    </location>
</feature>
<feature type="domain" description="Amino acid permease/ SLC12A" evidence="10">
    <location>
        <begin position="18"/>
        <end position="450"/>
    </location>
</feature>
<keyword evidence="12" id="KW-1185">Reference proteome</keyword>
<feature type="transmembrane region" description="Helical" evidence="9">
    <location>
        <begin position="99"/>
        <end position="121"/>
    </location>
</feature>
<evidence type="ECO:0000256" key="4">
    <source>
        <dbReference type="ARBA" id="ARBA00022475"/>
    </source>
</evidence>
<feature type="transmembrane region" description="Helical" evidence="9">
    <location>
        <begin position="242"/>
        <end position="264"/>
    </location>
</feature>
<dbReference type="GO" id="GO:0006865">
    <property type="term" value="P:amino acid transport"/>
    <property type="evidence" value="ECO:0007669"/>
    <property type="project" value="UniProtKB-KW"/>
</dbReference>
<dbReference type="FunFam" id="1.20.1740.10:FF:000001">
    <property type="entry name" value="Amino acid permease"/>
    <property type="match status" value="1"/>
</dbReference>
<feature type="transmembrane region" description="Helical" evidence="9">
    <location>
        <begin position="276"/>
        <end position="301"/>
    </location>
</feature>
<keyword evidence="8 9" id="KW-0472">Membrane</keyword>
<keyword evidence="4" id="KW-1003">Cell membrane</keyword>
<reference evidence="11 12" key="2">
    <citation type="journal article" date="2012" name="J. Bacteriol.">
        <title>Complete genome sequences of Desulfosporosinus orientis DSM765T, Desulfosporosinus youngiae DSM17734T, Desulfosporosinus meridiei DSM13257T, and Desulfosporosinus acidiphilus DSM22704T.</title>
        <authorList>
            <person name="Pester M."/>
            <person name="Brambilla E."/>
            <person name="Alazard D."/>
            <person name="Rattei T."/>
            <person name="Weinmaier T."/>
            <person name="Han J."/>
            <person name="Lucas S."/>
            <person name="Lapidus A."/>
            <person name="Cheng J.F."/>
            <person name="Goodwin L."/>
            <person name="Pitluck S."/>
            <person name="Peters L."/>
            <person name="Ovchinnikova G."/>
            <person name="Teshima H."/>
            <person name="Detter J.C."/>
            <person name="Han C.S."/>
            <person name="Tapia R."/>
            <person name="Land M.L."/>
            <person name="Hauser L."/>
            <person name="Kyrpides N.C."/>
            <person name="Ivanova N.N."/>
            <person name="Pagani I."/>
            <person name="Huntmann M."/>
            <person name="Wei C.L."/>
            <person name="Davenport K.W."/>
            <person name="Daligault H."/>
            <person name="Chain P.S."/>
            <person name="Chen A."/>
            <person name="Mavromatis K."/>
            <person name="Markowitz V."/>
            <person name="Szeto E."/>
            <person name="Mikhailova N."/>
            <person name="Pati A."/>
            <person name="Wagner M."/>
            <person name="Woyke T."/>
            <person name="Ollivier B."/>
            <person name="Klenk H.P."/>
            <person name="Spring S."/>
            <person name="Loy A."/>
        </authorList>
    </citation>
    <scope>NUCLEOTIDE SEQUENCE [LARGE SCALE GENOMIC DNA]</scope>
    <source>
        <strain evidence="12">ATCC 19365 / DSM 765 / NCIMB 8382 / VKM B-1628</strain>
    </source>
</reference>
<sequence>MSNQQMPDDLKRSLKNRHIQMIALGGAIGTGLFYGSGTSIQLVGPGITLSYLIGGVAVFFIMRALGEMSVDEPVSGAFSHYAYRYWGDFAGFFSGWNYWFCYVVVSMAELSVVGVYINYWFPKVPTWISALICLILITVVNLINVKAFGEFEFWFSLIKVAAIVAMILFGLLIIFFGFGNSGEAIGLSNLWAHGGFLPHGLWGLLLSLVIVMFSFGGVELIGITAGEADQPKESIPKAINQVVWRILLFYVGALLILTIIYPWNLVGTTGSPFVEIFSAIGIPAAAGILNVVVLTAALSTYNSGLYSNGRMIHNLALHGSAPKLFATLSKAGAPVYGVAFSSGLTLIAVILNFLVPGKVFMYLMSVATMAAILNWIMILITQLKFRQSKVAAKEGEKLSFKLPFCPISNYVTLAFLGVVIILMAYIPDMVYSLYIGPVWILILYIGYKLRGPSKVVKGK</sequence>
<feature type="transmembrane region" description="Helical" evidence="9">
    <location>
        <begin position="21"/>
        <end position="43"/>
    </location>
</feature>
<feature type="transmembrane region" description="Helical" evidence="9">
    <location>
        <begin position="333"/>
        <end position="354"/>
    </location>
</feature>
<evidence type="ECO:0000256" key="6">
    <source>
        <dbReference type="ARBA" id="ARBA00022970"/>
    </source>
</evidence>
<organism evidence="11 12">
    <name type="scientific">Desulfosporosinus orientis (strain ATCC 19365 / DSM 765 / NCIMB 8382 / VKM B-1628 / Singapore I)</name>
    <name type="common">Desulfotomaculum orientis</name>
    <dbReference type="NCBI Taxonomy" id="768706"/>
    <lineage>
        <taxon>Bacteria</taxon>
        <taxon>Bacillati</taxon>
        <taxon>Bacillota</taxon>
        <taxon>Clostridia</taxon>
        <taxon>Eubacteriales</taxon>
        <taxon>Desulfitobacteriaceae</taxon>
        <taxon>Desulfosporosinus</taxon>
    </lineage>
</organism>
<proteinExistence type="inferred from homology"/>
<evidence type="ECO:0000256" key="7">
    <source>
        <dbReference type="ARBA" id="ARBA00022989"/>
    </source>
</evidence>
<keyword evidence="3" id="KW-0813">Transport</keyword>
<feature type="transmembrane region" description="Helical" evidence="9">
    <location>
        <begin position="157"/>
        <end position="179"/>
    </location>
</feature>
<evidence type="ECO:0000313" key="12">
    <source>
        <dbReference type="Proteomes" id="UP000006346"/>
    </source>
</evidence>
<keyword evidence="7 9" id="KW-1133">Transmembrane helix</keyword>
<feature type="transmembrane region" description="Helical" evidence="9">
    <location>
        <begin position="199"/>
        <end position="221"/>
    </location>
</feature>
<dbReference type="AlphaFoldDB" id="G7W7V1"/>
<dbReference type="Proteomes" id="UP000006346">
    <property type="component" value="Chromosome"/>
</dbReference>
<evidence type="ECO:0000256" key="2">
    <source>
        <dbReference type="ARBA" id="ARBA00008583"/>
    </source>
</evidence>
<dbReference type="STRING" id="768706.Desor_0462"/>
<reference evidence="12" key="1">
    <citation type="submission" date="2011-11" db="EMBL/GenBank/DDBJ databases">
        <title>Complete sequence of Desulfosporosinus orientis DSM 765.</title>
        <authorList>
            <person name="Lucas S."/>
            <person name="Han J."/>
            <person name="Lapidus A."/>
            <person name="Cheng J.-F."/>
            <person name="Goodwin L."/>
            <person name="Pitluck S."/>
            <person name="Peters L."/>
            <person name="Ovchinnikova G."/>
            <person name="Teshima H."/>
            <person name="Detter J.C."/>
            <person name="Han C."/>
            <person name="Tapia R."/>
            <person name="Land M."/>
            <person name="Hauser L."/>
            <person name="Kyrpides N."/>
            <person name="Ivanova N."/>
            <person name="Pagani I."/>
            <person name="Pester M."/>
            <person name="Spring S."/>
            <person name="Ollivier B."/>
            <person name="Rattei T."/>
            <person name="Klenk H.-P."/>
            <person name="Wagner M."/>
            <person name="Loy A."/>
            <person name="Woyke T."/>
        </authorList>
    </citation>
    <scope>NUCLEOTIDE SEQUENCE [LARGE SCALE GENOMIC DNA]</scope>
    <source>
        <strain evidence="12">ATCC 19365 / DSM 765 / NCIMB 8382 / VKM B-1628</strain>
    </source>
</reference>
<gene>
    <name evidence="11" type="ordered locus">Desor_0462</name>
</gene>
<dbReference type="InterPro" id="IPR004841">
    <property type="entry name" value="AA-permease/SLC12A_dom"/>
</dbReference>
<dbReference type="GO" id="GO:0005886">
    <property type="term" value="C:plasma membrane"/>
    <property type="evidence" value="ECO:0007669"/>
    <property type="project" value="UniProtKB-SubCell"/>
</dbReference>
<feature type="transmembrane region" description="Helical" evidence="9">
    <location>
        <begin position="49"/>
        <end position="66"/>
    </location>
</feature>
<dbReference type="Pfam" id="PF00324">
    <property type="entry name" value="AA_permease"/>
    <property type="match status" value="1"/>
</dbReference>
<dbReference type="PANTHER" id="PTHR43495:SF4">
    <property type="entry name" value="AROMATIC AMINO ACID TRANSPORT PROTEIN AROP"/>
    <property type="match status" value="1"/>
</dbReference>
<dbReference type="EMBL" id="CP003108">
    <property type="protein sequence ID" value="AET66166.1"/>
    <property type="molecule type" value="Genomic_DNA"/>
</dbReference>
<dbReference type="KEGG" id="dor:Desor_0462"/>
<comment type="subcellular location">
    <subcellularLocation>
        <location evidence="1">Cell membrane</location>
        <topology evidence="1">Multi-pass membrane protein</topology>
    </subcellularLocation>
</comment>
<dbReference type="GO" id="GO:0055085">
    <property type="term" value="P:transmembrane transport"/>
    <property type="evidence" value="ECO:0007669"/>
    <property type="project" value="InterPro"/>
</dbReference>
<evidence type="ECO:0000256" key="1">
    <source>
        <dbReference type="ARBA" id="ARBA00004651"/>
    </source>
</evidence>
<dbReference type="PANTHER" id="PTHR43495">
    <property type="entry name" value="GABA PERMEASE"/>
    <property type="match status" value="1"/>
</dbReference>
<name>G7W7V1_DESOD</name>
<dbReference type="eggNOG" id="COG1113">
    <property type="taxonomic scope" value="Bacteria"/>
</dbReference>
<feature type="transmembrane region" description="Helical" evidence="9">
    <location>
        <begin position="127"/>
        <end position="145"/>
    </location>
</feature>
<dbReference type="OrthoDB" id="9780162at2"/>
<evidence type="ECO:0000256" key="9">
    <source>
        <dbReference type="SAM" id="Phobius"/>
    </source>
</evidence>
<feature type="transmembrane region" description="Helical" evidence="9">
    <location>
        <begin position="402"/>
        <end position="425"/>
    </location>
</feature>
<evidence type="ECO:0000259" key="10">
    <source>
        <dbReference type="Pfam" id="PF00324"/>
    </source>
</evidence>